<dbReference type="EMBL" id="BAAASD010000015">
    <property type="protein sequence ID" value="GAA2348151.1"/>
    <property type="molecule type" value="Genomic_DNA"/>
</dbReference>
<evidence type="ECO:0000313" key="9">
    <source>
        <dbReference type="Proteomes" id="UP001500253"/>
    </source>
</evidence>
<dbReference type="PANTHER" id="PTHR38041:SF2">
    <property type="entry name" value="SECRETED CHORISMATE MUTASE"/>
    <property type="match status" value="1"/>
</dbReference>
<evidence type="ECO:0000256" key="2">
    <source>
        <dbReference type="ARBA" id="ARBA00012404"/>
    </source>
</evidence>
<proteinExistence type="predicted"/>
<accession>A0ABN3GBT9</accession>
<dbReference type="Gene3D" id="1.20.59.10">
    <property type="entry name" value="Chorismate mutase"/>
    <property type="match status" value="1"/>
</dbReference>
<dbReference type="SUPFAM" id="SSF48600">
    <property type="entry name" value="Chorismate mutase II"/>
    <property type="match status" value="1"/>
</dbReference>
<dbReference type="EC" id="5.4.99.5" evidence="2"/>
<dbReference type="SMART" id="SM00830">
    <property type="entry name" value="CM_2"/>
    <property type="match status" value="1"/>
</dbReference>
<dbReference type="InterPro" id="IPR051331">
    <property type="entry name" value="Chorismate_mutase-related"/>
</dbReference>
<dbReference type="InterPro" id="IPR006311">
    <property type="entry name" value="TAT_signal"/>
</dbReference>
<dbReference type="PANTHER" id="PTHR38041">
    <property type="entry name" value="CHORISMATE MUTASE"/>
    <property type="match status" value="1"/>
</dbReference>
<protein>
    <recommendedName>
        <fullName evidence="2">chorismate mutase</fullName>
        <ecNumber evidence="2">5.4.99.5</ecNumber>
    </recommendedName>
</protein>
<keyword evidence="9" id="KW-1185">Reference proteome</keyword>
<organism evidence="8 9">
    <name type="scientific">Streptomyces cuspidosporus</name>
    <dbReference type="NCBI Taxonomy" id="66882"/>
    <lineage>
        <taxon>Bacteria</taxon>
        <taxon>Bacillati</taxon>
        <taxon>Actinomycetota</taxon>
        <taxon>Actinomycetes</taxon>
        <taxon>Kitasatosporales</taxon>
        <taxon>Streptomycetaceae</taxon>
        <taxon>Streptomyces</taxon>
    </lineage>
</organism>
<reference evidence="8 9" key="1">
    <citation type="journal article" date="2019" name="Int. J. Syst. Evol. Microbiol.">
        <title>The Global Catalogue of Microorganisms (GCM) 10K type strain sequencing project: providing services to taxonomists for standard genome sequencing and annotation.</title>
        <authorList>
            <consortium name="The Broad Institute Genomics Platform"/>
            <consortium name="The Broad Institute Genome Sequencing Center for Infectious Disease"/>
            <person name="Wu L."/>
            <person name="Ma J."/>
        </authorList>
    </citation>
    <scope>NUCLEOTIDE SEQUENCE [LARGE SCALE GENOMIC DNA]</scope>
    <source>
        <strain evidence="8 9">JCM 4316</strain>
    </source>
</reference>
<evidence type="ECO:0000256" key="5">
    <source>
        <dbReference type="SAM" id="MobiDB-lite"/>
    </source>
</evidence>
<dbReference type="InterPro" id="IPR036263">
    <property type="entry name" value="Chorismate_II_sf"/>
</dbReference>
<evidence type="ECO:0000256" key="6">
    <source>
        <dbReference type="SAM" id="SignalP"/>
    </source>
</evidence>
<comment type="caution">
    <text evidence="8">The sequence shown here is derived from an EMBL/GenBank/DDBJ whole genome shotgun (WGS) entry which is preliminary data.</text>
</comment>
<evidence type="ECO:0000259" key="7">
    <source>
        <dbReference type="PROSITE" id="PS51168"/>
    </source>
</evidence>
<feature type="compositionally biased region" description="Low complexity" evidence="5">
    <location>
        <begin position="31"/>
        <end position="58"/>
    </location>
</feature>
<dbReference type="PROSITE" id="PS51168">
    <property type="entry name" value="CHORISMATE_MUT_2"/>
    <property type="match status" value="1"/>
</dbReference>
<evidence type="ECO:0000313" key="8">
    <source>
        <dbReference type="EMBL" id="GAA2348151.1"/>
    </source>
</evidence>
<comment type="pathway">
    <text evidence="1">Metabolic intermediate biosynthesis; prephenate biosynthesis; prephenate from chorismate: step 1/1.</text>
</comment>
<evidence type="ECO:0000256" key="3">
    <source>
        <dbReference type="ARBA" id="ARBA00022729"/>
    </source>
</evidence>
<dbReference type="InterPro" id="IPR008240">
    <property type="entry name" value="Chorismate_mutase_periplasmic"/>
</dbReference>
<dbReference type="NCBIfam" id="TIGR01806">
    <property type="entry name" value="CM_mono2"/>
    <property type="match status" value="1"/>
</dbReference>
<dbReference type="InterPro" id="IPR036979">
    <property type="entry name" value="CM_dom_sf"/>
</dbReference>
<feature type="chain" id="PRO_5045944394" description="chorismate mutase" evidence="6">
    <location>
        <begin position="31"/>
        <end position="233"/>
    </location>
</feature>
<keyword evidence="3 6" id="KW-0732">Signal</keyword>
<sequence>MTAHTTRPLRRALTAAAALGLMAAAAPAAAATGPGPAAATGPASVSATASASTGAPARPYDRLLPVADLSAQRLLTADQVAASKYRYPAPPGGGTDSPIDDPVRERQVLEAVAARARELGADPEATVRVFRDQIEANKLVQRDLFRRWDADPAQAPTERPDLAKVRLEINRINGELVRAIADSAGARAERSCAGWLTAAAAHTRHDRRLDALHTAALERSLRSVCAATPDGRR</sequence>
<dbReference type="PROSITE" id="PS51318">
    <property type="entry name" value="TAT"/>
    <property type="match status" value="1"/>
</dbReference>
<evidence type="ECO:0000256" key="4">
    <source>
        <dbReference type="ARBA" id="ARBA00023235"/>
    </source>
</evidence>
<evidence type="ECO:0000256" key="1">
    <source>
        <dbReference type="ARBA" id="ARBA00004817"/>
    </source>
</evidence>
<keyword evidence="4" id="KW-0413">Isomerase</keyword>
<gene>
    <name evidence="8" type="ORF">GCM10010246_39260</name>
</gene>
<dbReference type="InterPro" id="IPR002701">
    <property type="entry name" value="CM_II_prokaryot"/>
</dbReference>
<feature type="signal peptide" evidence="6">
    <location>
        <begin position="1"/>
        <end position="30"/>
    </location>
</feature>
<name>A0ABN3GBT9_9ACTN</name>
<feature type="region of interest" description="Disordered" evidence="5">
    <location>
        <begin position="31"/>
        <end position="59"/>
    </location>
</feature>
<dbReference type="Pfam" id="PF01817">
    <property type="entry name" value="CM_2"/>
    <property type="match status" value="1"/>
</dbReference>
<feature type="domain" description="Chorismate mutase" evidence="7">
    <location>
        <begin position="44"/>
        <end position="145"/>
    </location>
</feature>
<dbReference type="Proteomes" id="UP001500253">
    <property type="component" value="Unassembled WGS sequence"/>
</dbReference>